<dbReference type="PRINTS" id="PR01270">
    <property type="entry name" value="HDASUPER"/>
</dbReference>
<organism evidence="11 12">
    <name type="scientific">Salinomyces thailandicus</name>
    <dbReference type="NCBI Taxonomy" id="706561"/>
    <lineage>
        <taxon>Eukaryota</taxon>
        <taxon>Fungi</taxon>
        <taxon>Dikarya</taxon>
        <taxon>Ascomycota</taxon>
        <taxon>Pezizomycotina</taxon>
        <taxon>Dothideomycetes</taxon>
        <taxon>Dothideomycetidae</taxon>
        <taxon>Mycosphaerellales</taxon>
        <taxon>Teratosphaeriaceae</taxon>
        <taxon>Salinomyces</taxon>
    </lineage>
</organism>
<feature type="compositionally biased region" description="Polar residues" evidence="9">
    <location>
        <begin position="15"/>
        <end position="28"/>
    </location>
</feature>
<evidence type="ECO:0000256" key="2">
    <source>
        <dbReference type="ARBA" id="ARBA00006457"/>
    </source>
</evidence>
<evidence type="ECO:0000256" key="6">
    <source>
        <dbReference type="ARBA" id="ARBA00023015"/>
    </source>
</evidence>
<dbReference type="Proteomes" id="UP000308549">
    <property type="component" value="Unassembled WGS sequence"/>
</dbReference>
<comment type="similarity">
    <text evidence="2">Belongs to the histone deacetylase family. HD type 1 subfamily.</text>
</comment>
<feature type="compositionally biased region" description="Acidic residues" evidence="9">
    <location>
        <begin position="36"/>
        <end position="45"/>
    </location>
</feature>
<evidence type="ECO:0000256" key="1">
    <source>
        <dbReference type="ARBA" id="ARBA00004123"/>
    </source>
</evidence>
<keyword evidence="7" id="KW-0804">Transcription</keyword>
<gene>
    <name evidence="11" type="ORF">B0A50_01684</name>
</gene>
<dbReference type="Gene3D" id="3.40.800.20">
    <property type="entry name" value="Histone deacetylase domain"/>
    <property type="match status" value="1"/>
</dbReference>
<reference evidence="11 12" key="1">
    <citation type="submission" date="2017-03" db="EMBL/GenBank/DDBJ databases">
        <title>Genomes of endolithic fungi from Antarctica.</title>
        <authorList>
            <person name="Coleine C."/>
            <person name="Masonjones S."/>
            <person name="Stajich J.E."/>
        </authorList>
    </citation>
    <scope>NUCLEOTIDE SEQUENCE [LARGE SCALE GENOMIC DNA]</scope>
    <source>
        <strain evidence="11 12">CCFEE 6315</strain>
    </source>
</reference>
<protein>
    <recommendedName>
        <fullName evidence="3">histone deacetylase</fullName>
        <ecNumber evidence="3">3.5.1.98</ecNumber>
    </recommendedName>
</protein>
<dbReference type="EC" id="3.5.1.98" evidence="3"/>
<dbReference type="InterPro" id="IPR023696">
    <property type="entry name" value="Ureohydrolase_dom_sf"/>
</dbReference>
<dbReference type="InterPro" id="IPR003084">
    <property type="entry name" value="HDAC_I/II"/>
</dbReference>
<dbReference type="InterPro" id="IPR023801">
    <property type="entry name" value="His_deacetylse_dom"/>
</dbReference>
<dbReference type="InterPro" id="IPR000286">
    <property type="entry name" value="HDACs"/>
</dbReference>
<evidence type="ECO:0000256" key="5">
    <source>
        <dbReference type="ARBA" id="ARBA00022853"/>
    </source>
</evidence>
<dbReference type="EMBL" id="NAJL01000007">
    <property type="protein sequence ID" value="TKA31607.1"/>
    <property type="molecule type" value="Genomic_DNA"/>
</dbReference>
<keyword evidence="5" id="KW-0156">Chromatin regulator</keyword>
<keyword evidence="4" id="KW-0378">Hydrolase</keyword>
<dbReference type="GO" id="GO:0141221">
    <property type="term" value="F:histone deacetylase activity, hydrolytic mechanism"/>
    <property type="evidence" value="ECO:0007669"/>
    <property type="project" value="UniProtKB-EC"/>
</dbReference>
<dbReference type="PANTHER" id="PTHR10625:SF36">
    <property type="entry name" value="HISTONE DEACETYLASE 3"/>
    <property type="match status" value="1"/>
</dbReference>
<dbReference type="AlphaFoldDB" id="A0A4U0U964"/>
<keyword evidence="12" id="KW-1185">Reference proteome</keyword>
<feature type="region of interest" description="Disordered" evidence="9">
    <location>
        <begin position="1"/>
        <end position="75"/>
    </location>
</feature>
<dbReference type="OrthoDB" id="1918432at2759"/>
<sequence>MAYTNNPRATVHNGIVQQWTPSQHLSPHSSEHTPPEDEDDGEDDYAAAHGTTANGYVPAGAGPATPPITEEDEERWRDQDLNATIMAYVEDKGITRPRGHKVSFHYNSQIEDMHFGKTHPMKPWRLTLTKHLVLGYGLQFAMDTYQAVAAGKDQVRAFHDPDYVDFLSEVAPETFEGLSRMPRFAKHTPAKHEYDSVDLGPFNLSTSPGADCPVFDGMSTYLFLYTGATLAATHQLTTQNSDIAINWSGGLHHAHKSEASGFCYINDIVLSILDMLRVYARVLYIDIDVHHGDGVEEAFQRQPRVMTLSYHRYGPYDDTGHKFFPGTGDLGDIGLRGSVGEHFALNVPIPSGIDDRQYKYLFENITQRAIDAFKPSAIVLQCGADSLGGDRLGQFNLNVKAHGECVAFVKRARLPLLILGGGGYTARNVARAWCYETAIASDNGATLPAALPMHLLPRPAAFTKRGHGNGTLFPTFARSHPNDCRDADNEYMVKVLERELRYVAGSPWVGMEQLPRGSAMERINDHEKGLTVQALVVQSPLFKNLFKEVLAGYPGVTVGPKRWGFSGRFEPLIHRCTELTAAVTTLKQAANTTTDELHPPRRPQATRSSTLCFFKNVLAKDSKNETIEASIDLNEQGLVTYEHHWTLYQAGSIVFSKQMSQDNELTAELIEGGGKAEKLAGSHYGSNNGIGWRMGNMGIKENYPHEAAPAGDGGGDACVDVGGEWDFHDFDDEEDSIVAFPF</sequence>
<feature type="domain" description="Histone deacetylase" evidence="10">
    <location>
        <begin position="119"/>
        <end position="438"/>
    </location>
</feature>
<evidence type="ECO:0000256" key="9">
    <source>
        <dbReference type="SAM" id="MobiDB-lite"/>
    </source>
</evidence>
<evidence type="ECO:0000259" key="10">
    <source>
        <dbReference type="Pfam" id="PF00850"/>
    </source>
</evidence>
<dbReference type="PRINTS" id="PR01271">
    <property type="entry name" value="HISDACETLASE"/>
</dbReference>
<keyword evidence="6" id="KW-0805">Transcription regulation</keyword>
<dbReference type="InterPro" id="IPR037138">
    <property type="entry name" value="His_deacetylse_dom_sf"/>
</dbReference>
<dbReference type="Pfam" id="PF00850">
    <property type="entry name" value="Hist_deacetyl"/>
    <property type="match status" value="1"/>
</dbReference>
<comment type="caution">
    <text evidence="11">The sequence shown here is derived from an EMBL/GenBank/DDBJ whole genome shotgun (WGS) entry which is preliminary data.</text>
</comment>
<comment type="subcellular location">
    <subcellularLocation>
        <location evidence="1">Nucleus</location>
    </subcellularLocation>
</comment>
<evidence type="ECO:0000313" key="12">
    <source>
        <dbReference type="Proteomes" id="UP000308549"/>
    </source>
</evidence>
<proteinExistence type="inferred from homology"/>
<name>A0A4U0U964_9PEZI</name>
<dbReference type="GO" id="GO:0040029">
    <property type="term" value="P:epigenetic regulation of gene expression"/>
    <property type="evidence" value="ECO:0007669"/>
    <property type="project" value="TreeGrafter"/>
</dbReference>
<dbReference type="GO" id="GO:0070210">
    <property type="term" value="C:Rpd3L-Expanded complex"/>
    <property type="evidence" value="ECO:0007669"/>
    <property type="project" value="TreeGrafter"/>
</dbReference>
<evidence type="ECO:0000256" key="4">
    <source>
        <dbReference type="ARBA" id="ARBA00022801"/>
    </source>
</evidence>
<evidence type="ECO:0000256" key="3">
    <source>
        <dbReference type="ARBA" id="ARBA00012111"/>
    </source>
</evidence>
<accession>A0A4U0U964</accession>
<dbReference type="PANTHER" id="PTHR10625">
    <property type="entry name" value="HISTONE DEACETYLASE HDAC1-RELATED"/>
    <property type="match status" value="1"/>
</dbReference>
<dbReference type="SUPFAM" id="SSF52768">
    <property type="entry name" value="Arginase/deacetylase"/>
    <property type="match status" value="1"/>
</dbReference>
<evidence type="ECO:0000313" key="11">
    <source>
        <dbReference type="EMBL" id="TKA31607.1"/>
    </source>
</evidence>
<evidence type="ECO:0000256" key="8">
    <source>
        <dbReference type="ARBA" id="ARBA00023242"/>
    </source>
</evidence>
<keyword evidence="8" id="KW-0539">Nucleus</keyword>
<evidence type="ECO:0000256" key="7">
    <source>
        <dbReference type="ARBA" id="ARBA00023163"/>
    </source>
</evidence>